<dbReference type="AlphaFoldDB" id="A0A2H1VFB0"/>
<dbReference type="EMBL" id="ODYU01002262">
    <property type="protein sequence ID" value="SOQ39517.1"/>
    <property type="molecule type" value="Genomic_DNA"/>
</dbReference>
<reference evidence="1" key="1">
    <citation type="submission" date="2016-07" db="EMBL/GenBank/DDBJ databases">
        <authorList>
            <person name="Bretaudeau A."/>
        </authorList>
    </citation>
    <scope>NUCLEOTIDE SEQUENCE</scope>
    <source>
        <strain evidence="1">Rice</strain>
        <tissue evidence="1">Whole body</tissue>
    </source>
</reference>
<organism evidence="1">
    <name type="scientific">Spodoptera frugiperda</name>
    <name type="common">Fall armyworm</name>
    <dbReference type="NCBI Taxonomy" id="7108"/>
    <lineage>
        <taxon>Eukaryota</taxon>
        <taxon>Metazoa</taxon>
        <taxon>Ecdysozoa</taxon>
        <taxon>Arthropoda</taxon>
        <taxon>Hexapoda</taxon>
        <taxon>Insecta</taxon>
        <taxon>Pterygota</taxon>
        <taxon>Neoptera</taxon>
        <taxon>Endopterygota</taxon>
        <taxon>Lepidoptera</taxon>
        <taxon>Glossata</taxon>
        <taxon>Ditrysia</taxon>
        <taxon>Noctuoidea</taxon>
        <taxon>Noctuidae</taxon>
        <taxon>Amphipyrinae</taxon>
        <taxon>Spodoptera</taxon>
    </lineage>
</organism>
<gene>
    <name evidence="1" type="ORF">SFRICE_029444</name>
</gene>
<proteinExistence type="predicted"/>
<sequence>MGKLRFPVVSANGLIPKSLDIHLRRLTLGGWIKGLIQKAVLLEKARILKYSKSLVIMLIQKLIRFFFKCLTASWKTDVKQRLRCVSEVTGGLFTFLIFPIPDSPTILNFLTPKRPITHLWQLQTHIVVSKLPMTGEKWFTGIVEWSIIEQCERDEAM</sequence>
<evidence type="ECO:0000313" key="1">
    <source>
        <dbReference type="EMBL" id="SOQ39517.1"/>
    </source>
</evidence>
<name>A0A2H1VFB0_SPOFR</name>
<protein>
    <submittedName>
        <fullName evidence="1">SFRICE_029444</fullName>
    </submittedName>
</protein>
<accession>A0A2H1VFB0</accession>